<reference evidence="1" key="2">
    <citation type="submission" date="2020-09" db="EMBL/GenBank/DDBJ databases">
        <authorList>
            <person name="Sun Q."/>
            <person name="Zhou Y."/>
        </authorList>
    </citation>
    <scope>NUCLEOTIDE SEQUENCE</scope>
    <source>
        <strain evidence="1">CGMCC 1.12751</strain>
    </source>
</reference>
<comment type="caution">
    <text evidence="1">The sequence shown here is derived from an EMBL/GenBank/DDBJ whole genome shotgun (WGS) entry which is preliminary data.</text>
</comment>
<dbReference type="EMBL" id="BMFQ01000003">
    <property type="protein sequence ID" value="GGG52168.1"/>
    <property type="molecule type" value="Genomic_DNA"/>
</dbReference>
<gene>
    <name evidence="1" type="ORF">GCM10010976_24150</name>
</gene>
<name>A0A917GNS5_9FLAO</name>
<dbReference type="Proteomes" id="UP000625976">
    <property type="component" value="Unassembled WGS sequence"/>
</dbReference>
<organism evidence="1 2">
    <name type="scientific">Bizionia arctica</name>
    <dbReference type="NCBI Taxonomy" id="1495645"/>
    <lineage>
        <taxon>Bacteria</taxon>
        <taxon>Pseudomonadati</taxon>
        <taxon>Bacteroidota</taxon>
        <taxon>Flavobacteriia</taxon>
        <taxon>Flavobacteriales</taxon>
        <taxon>Flavobacteriaceae</taxon>
        <taxon>Bizionia</taxon>
    </lineage>
</organism>
<keyword evidence="2" id="KW-1185">Reference proteome</keyword>
<protein>
    <submittedName>
        <fullName evidence="1">Uncharacterized protein</fullName>
    </submittedName>
</protein>
<proteinExistence type="predicted"/>
<sequence length="133" mass="15577">MCKVSDKIKFCTCFDANIDIEELNYYWLLHRYNKDKNHIVMGSPVLPEYLNPRFEINAELLVNTLNTPEAFDKNLQLEEGDRLEVVLCNNAKDSNESLYYNFKYTGNIWKTIQSDCFDLMSRFDEVSGGEIKI</sequence>
<dbReference type="AlphaFoldDB" id="A0A917GNS5"/>
<reference evidence="1" key="1">
    <citation type="journal article" date="2014" name="Int. J. Syst. Evol. Microbiol.">
        <title>Complete genome sequence of Corynebacterium casei LMG S-19264T (=DSM 44701T), isolated from a smear-ripened cheese.</title>
        <authorList>
            <consortium name="US DOE Joint Genome Institute (JGI-PGF)"/>
            <person name="Walter F."/>
            <person name="Albersmeier A."/>
            <person name="Kalinowski J."/>
            <person name="Ruckert C."/>
        </authorList>
    </citation>
    <scope>NUCLEOTIDE SEQUENCE</scope>
    <source>
        <strain evidence="1">CGMCC 1.12751</strain>
    </source>
</reference>
<evidence type="ECO:0000313" key="1">
    <source>
        <dbReference type="EMBL" id="GGG52168.1"/>
    </source>
</evidence>
<accession>A0A917GNS5</accession>
<evidence type="ECO:0000313" key="2">
    <source>
        <dbReference type="Proteomes" id="UP000625976"/>
    </source>
</evidence>
<dbReference type="RefSeq" id="WP_188465230.1">
    <property type="nucleotide sequence ID" value="NZ_BMFQ01000003.1"/>
</dbReference>